<protein>
    <submittedName>
        <fullName evidence="2">Uncharacterized protein</fullName>
    </submittedName>
</protein>
<organism evidence="2">
    <name type="scientific">Cacopsylla melanoneura</name>
    <dbReference type="NCBI Taxonomy" id="428564"/>
    <lineage>
        <taxon>Eukaryota</taxon>
        <taxon>Metazoa</taxon>
        <taxon>Ecdysozoa</taxon>
        <taxon>Arthropoda</taxon>
        <taxon>Hexapoda</taxon>
        <taxon>Insecta</taxon>
        <taxon>Pterygota</taxon>
        <taxon>Neoptera</taxon>
        <taxon>Paraneoptera</taxon>
        <taxon>Hemiptera</taxon>
        <taxon>Sternorrhyncha</taxon>
        <taxon>Psylloidea</taxon>
        <taxon>Psyllidae</taxon>
        <taxon>Psyllinae</taxon>
        <taxon>Cacopsylla</taxon>
    </lineage>
</organism>
<accession>A0A8D9BVP8</accession>
<evidence type="ECO:0000313" key="2">
    <source>
        <dbReference type="EMBL" id="CAG6792334.1"/>
    </source>
</evidence>
<evidence type="ECO:0000256" key="1">
    <source>
        <dbReference type="SAM" id="Phobius"/>
    </source>
</evidence>
<keyword evidence="1" id="KW-0472">Membrane</keyword>
<sequence length="142" mass="16772">MIVNIVLQILATFTIVVKCFGTKFLYLKTLFSYRTVRTVIFIIIIRYIYFLFIFYLTILCRPKGIAEDFGDWWFESRSQGINLTRRSIEVSDNSFVTCLTQLSLQCNAFFRGLLFWRTFLYIILFSQNQGSVHVFELLDQAV</sequence>
<proteinExistence type="predicted"/>
<keyword evidence="1" id="KW-1133">Transmembrane helix</keyword>
<dbReference type="EMBL" id="HBUF01681023">
    <property type="protein sequence ID" value="CAG6792334.1"/>
    <property type="molecule type" value="Transcribed_RNA"/>
</dbReference>
<keyword evidence="1" id="KW-0812">Transmembrane</keyword>
<reference evidence="2" key="1">
    <citation type="submission" date="2021-05" db="EMBL/GenBank/DDBJ databases">
        <authorList>
            <person name="Alioto T."/>
            <person name="Alioto T."/>
            <person name="Gomez Garrido J."/>
        </authorList>
    </citation>
    <scope>NUCLEOTIDE SEQUENCE</scope>
</reference>
<name>A0A8D9BVP8_9HEMI</name>
<feature type="transmembrane region" description="Helical" evidence="1">
    <location>
        <begin position="38"/>
        <end position="58"/>
    </location>
</feature>
<feature type="transmembrane region" description="Helical" evidence="1">
    <location>
        <begin position="6"/>
        <end position="26"/>
    </location>
</feature>
<dbReference type="AlphaFoldDB" id="A0A8D9BVP8"/>